<dbReference type="Proteomes" id="UP000242561">
    <property type="component" value="Chromosome"/>
</dbReference>
<evidence type="ECO:0000256" key="1">
    <source>
        <dbReference type="ARBA" id="ARBA00005061"/>
    </source>
</evidence>
<feature type="binding site" evidence="11">
    <location>
        <position position="212"/>
    </location>
    <ligand>
        <name>Zn(2+)</name>
        <dbReference type="ChEBI" id="CHEBI:29105"/>
    </ligand>
</feature>
<name>A0A1L3JE90_9SPHN</name>
<evidence type="ECO:0000256" key="7">
    <source>
        <dbReference type="ARBA" id="ARBA00022840"/>
    </source>
</evidence>
<comment type="similarity">
    <text evidence="8 11">Belongs to the QueC family.</text>
</comment>
<keyword evidence="3 11" id="KW-0479">Metal-binding</keyword>
<gene>
    <name evidence="11" type="primary">queC</name>
    <name evidence="12" type="ORF">LPB140_00840</name>
</gene>
<evidence type="ECO:0000256" key="6">
    <source>
        <dbReference type="ARBA" id="ARBA00022833"/>
    </source>
</evidence>
<keyword evidence="4 11" id="KW-0547">Nucleotide-binding</keyword>
<keyword evidence="2 11" id="KW-0436">Ligase</keyword>
<dbReference type="SUPFAM" id="SSF52402">
    <property type="entry name" value="Adenine nucleotide alpha hydrolases-like"/>
    <property type="match status" value="1"/>
</dbReference>
<keyword evidence="7 11" id="KW-0067">ATP-binding</keyword>
<keyword evidence="13" id="KW-1185">Reference proteome</keyword>
<evidence type="ECO:0000256" key="11">
    <source>
        <dbReference type="HAMAP-Rule" id="MF_01633"/>
    </source>
</evidence>
<dbReference type="EMBL" id="CP018154">
    <property type="protein sequence ID" value="APG63436.1"/>
    <property type="molecule type" value="Genomic_DNA"/>
</dbReference>
<sequence>MADIIKEKAVILLSGGLDSMVVAGLAKQAGYDILALTIDYNQRHRIELEAAKKIAAHLGAIEHIILPLDLTKFGGSALTADIDVPKQGIDSGDIPITYVPARNTIFLSLCLGLAEARGARDLWIGVNALDYSGYPDCRPEFIASFETMANLATKAGVEGKDKQGQGFTIHTPLLHMSKADIAGEAARLQLDTGMSWSCYDPVEISSGNFAACGTCDSCRLRQKGFAEAGLSDNIKYAAE</sequence>
<feature type="binding site" evidence="11">
    <location>
        <begin position="13"/>
        <end position="23"/>
    </location>
    <ligand>
        <name>ATP</name>
        <dbReference type="ChEBI" id="CHEBI:30616"/>
    </ligand>
</feature>
<evidence type="ECO:0000256" key="10">
    <source>
        <dbReference type="ARBA" id="ARBA00047890"/>
    </source>
</evidence>
<comment type="function">
    <text evidence="11">Catalyzes the ATP-dependent conversion of 7-carboxy-7-deazaguanine (CDG) to 7-cyano-7-deazaguanine (preQ(0)).</text>
</comment>
<dbReference type="STRING" id="1913578.LPB140_00840"/>
<feature type="binding site" evidence="11">
    <location>
        <position position="198"/>
    </location>
    <ligand>
        <name>Zn(2+)</name>
        <dbReference type="ChEBI" id="CHEBI:29105"/>
    </ligand>
</feature>
<dbReference type="PIRSF" id="PIRSF006293">
    <property type="entry name" value="ExsB"/>
    <property type="match status" value="1"/>
</dbReference>
<dbReference type="RefSeq" id="WP_072560082.1">
    <property type="nucleotide sequence ID" value="NZ_CP018154.1"/>
</dbReference>
<evidence type="ECO:0000256" key="4">
    <source>
        <dbReference type="ARBA" id="ARBA00022741"/>
    </source>
</evidence>
<accession>A0A1L3JE90</accession>
<comment type="pathway">
    <text evidence="1 11">Purine metabolism; 7-cyano-7-deazaguanine biosynthesis.</text>
</comment>
<dbReference type="Pfam" id="PF06508">
    <property type="entry name" value="QueC"/>
    <property type="match status" value="1"/>
</dbReference>
<dbReference type="PANTHER" id="PTHR42914:SF1">
    <property type="entry name" value="7-CYANO-7-DEAZAGUANINE SYNTHASE"/>
    <property type="match status" value="1"/>
</dbReference>
<dbReference type="EC" id="6.3.4.20" evidence="9 11"/>
<feature type="binding site" evidence="11">
    <location>
        <position position="215"/>
    </location>
    <ligand>
        <name>Zn(2+)</name>
        <dbReference type="ChEBI" id="CHEBI:29105"/>
    </ligand>
</feature>
<comment type="catalytic activity">
    <reaction evidence="10 11">
        <text>7-carboxy-7-carbaguanine + NH4(+) + 2 ATP = 7-cyano-7-carbaguanine + 2 AMP + 2 diphosphate + 2 H(+)</text>
        <dbReference type="Rhea" id="RHEA:27982"/>
        <dbReference type="ChEBI" id="CHEBI:15378"/>
        <dbReference type="ChEBI" id="CHEBI:28938"/>
        <dbReference type="ChEBI" id="CHEBI:30616"/>
        <dbReference type="ChEBI" id="CHEBI:33019"/>
        <dbReference type="ChEBI" id="CHEBI:45075"/>
        <dbReference type="ChEBI" id="CHEBI:61036"/>
        <dbReference type="ChEBI" id="CHEBI:456215"/>
        <dbReference type="EC" id="6.3.4.20"/>
    </reaction>
</comment>
<dbReference type="KEGG" id="sphl:LPB140_00840"/>
<dbReference type="InterPro" id="IPR018317">
    <property type="entry name" value="QueC"/>
</dbReference>
<proteinExistence type="inferred from homology"/>
<evidence type="ECO:0000256" key="5">
    <source>
        <dbReference type="ARBA" id="ARBA00022785"/>
    </source>
</evidence>
<organism evidence="12 13">
    <name type="scientific">Sphingorhabdus lutea</name>
    <dbReference type="NCBI Taxonomy" id="1913578"/>
    <lineage>
        <taxon>Bacteria</taxon>
        <taxon>Pseudomonadati</taxon>
        <taxon>Pseudomonadota</taxon>
        <taxon>Alphaproteobacteria</taxon>
        <taxon>Sphingomonadales</taxon>
        <taxon>Sphingomonadaceae</taxon>
        <taxon>Sphingorhabdus</taxon>
    </lineage>
</organism>
<reference evidence="12 13" key="1">
    <citation type="submission" date="2016-11" db="EMBL/GenBank/DDBJ databases">
        <title>Sphingorhabdus sp. LPB0140, isolated from marine environment.</title>
        <authorList>
            <person name="Kim E."/>
            <person name="Yi H."/>
        </authorList>
    </citation>
    <scope>NUCLEOTIDE SEQUENCE [LARGE SCALE GENOMIC DNA]</scope>
    <source>
        <strain evidence="12 13">LPB0140</strain>
    </source>
</reference>
<protein>
    <recommendedName>
        <fullName evidence="9 11">7-cyano-7-deazaguanine synthase</fullName>
        <ecNumber evidence="9 11">6.3.4.20</ecNumber>
    </recommendedName>
    <alternativeName>
        <fullName evidence="11">7-cyano-7-carbaguanine synthase</fullName>
    </alternativeName>
    <alternativeName>
        <fullName evidence="11">PreQ(0) synthase</fullName>
    </alternativeName>
    <alternativeName>
        <fullName evidence="11">Queuosine biosynthesis protein QueC</fullName>
    </alternativeName>
</protein>
<dbReference type="HAMAP" id="MF_01633">
    <property type="entry name" value="QueC"/>
    <property type="match status" value="1"/>
</dbReference>
<dbReference type="GO" id="GO:0005524">
    <property type="term" value="F:ATP binding"/>
    <property type="evidence" value="ECO:0007669"/>
    <property type="project" value="UniProtKB-UniRule"/>
</dbReference>
<evidence type="ECO:0000256" key="3">
    <source>
        <dbReference type="ARBA" id="ARBA00022723"/>
    </source>
</evidence>
<dbReference type="CDD" id="cd01995">
    <property type="entry name" value="QueC-like"/>
    <property type="match status" value="1"/>
</dbReference>
<comment type="cofactor">
    <cofactor evidence="11">
        <name>Zn(2+)</name>
        <dbReference type="ChEBI" id="CHEBI:29105"/>
    </cofactor>
    <text evidence="11">Binds 1 zinc ion per subunit.</text>
</comment>
<keyword evidence="5 11" id="KW-0671">Queuosine biosynthesis</keyword>
<dbReference type="InterPro" id="IPR014729">
    <property type="entry name" value="Rossmann-like_a/b/a_fold"/>
</dbReference>
<evidence type="ECO:0000256" key="8">
    <source>
        <dbReference type="ARBA" id="ARBA00037993"/>
    </source>
</evidence>
<feature type="binding site" evidence="11">
    <location>
        <position position="218"/>
    </location>
    <ligand>
        <name>Zn(2+)</name>
        <dbReference type="ChEBI" id="CHEBI:29105"/>
    </ligand>
</feature>
<dbReference type="UniPathway" id="UPA00391"/>
<evidence type="ECO:0000313" key="12">
    <source>
        <dbReference type="EMBL" id="APG63436.1"/>
    </source>
</evidence>
<dbReference type="GO" id="GO:0016879">
    <property type="term" value="F:ligase activity, forming carbon-nitrogen bonds"/>
    <property type="evidence" value="ECO:0007669"/>
    <property type="project" value="UniProtKB-UniRule"/>
</dbReference>
<dbReference type="GO" id="GO:0008616">
    <property type="term" value="P:tRNA queuosine(34) biosynthetic process"/>
    <property type="evidence" value="ECO:0007669"/>
    <property type="project" value="UniProtKB-UniRule"/>
</dbReference>
<dbReference type="PANTHER" id="PTHR42914">
    <property type="entry name" value="7-CYANO-7-DEAZAGUANINE SYNTHASE"/>
    <property type="match status" value="1"/>
</dbReference>
<keyword evidence="6 11" id="KW-0862">Zinc</keyword>
<evidence type="ECO:0000256" key="9">
    <source>
        <dbReference type="ARBA" id="ARBA00039149"/>
    </source>
</evidence>
<dbReference type="AlphaFoldDB" id="A0A1L3JE90"/>
<dbReference type="GO" id="GO:0008270">
    <property type="term" value="F:zinc ion binding"/>
    <property type="evidence" value="ECO:0007669"/>
    <property type="project" value="UniProtKB-UniRule"/>
</dbReference>
<dbReference type="NCBIfam" id="TIGR00364">
    <property type="entry name" value="7-cyano-7-deazaguanine synthase QueC"/>
    <property type="match status" value="1"/>
</dbReference>
<dbReference type="Gene3D" id="3.40.50.620">
    <property type="entry name" value="HUPs"/>
    <property type="match status" value="1"/>
</dbReference>
<evidence type="ECO:0000256" key="2">
    <source>
        <dbReference type="ARBA" id="ARBA00022598"/>
    </source>
</evidence>
<evidence type="ECO:0000313" key="13">
    <source>
        <dbReference type="Proteomes" id="UP000242561"/>
    </source>
</evidence>